<dbReference type="GO" id="GO:0036444">
    <property type="term" value="P:calcium import into the mitochondrion"/>
    <property type="evidence" value="ECO:0007669"/>
    <property type="project" value="TreeGrafter"/>
</dbReference>
<keyword evidence="13" id="KW-0407">Ion channel</keyword>
<comment type="similarity">
    <text evidence="2">Belongs to the MCU (TC 1.A.77) family.</text>
</comment>
<keyword evidence="4" id="KW-0109">Calcium transport</keyword>
<dbReference type="Pfam" id="PF04678">
    <property type="entry name" value="MCU"/>
    <property type="match status" value="1"/>
</dbReference>
<proteinExistence type="inferred from homology"/>
<keyword evidence="10" id="KW-0406">Ion transport</keyword>
<evidence type="ECO:0000256" key="3">
    <source>
        <dbReference type="ARBA" id="ARBA00022448"/>
    </source>
</evidence>
<evidence type="ECO:0000256" key="7">
    <source>
        <dbReference type="ARBA" id="ARBA00022792"/>
    </source>
</evidence>
<accession>A0A1R2AYI9</accession>
<keyword evidence="6 15" id="KW-0812">Transmembrane</keyword>
<evidence type="ECO:0000256" key="9">
    <source>
        <dbReference type="ARBA" id="ARBA00022989"/>
    </source>
</evidence>
<keyword evidence="5" id="KW-0107">Calcium channel</keyword>
<reference evidence="17 18" key="1">
    <citation type="submission" date="2016-11" db="EMBL/GenBank/DDBJ databases">
        <title>The macronuclear genome of Stentor coeruleus: a giant cell with tiny introns.</title>
        <authorList>
            <person name="Slabodnick M."/>
            <person name="Ruby J.G."/>
            <person name="Reiff S.B."/>
            <person name="Swart E.C."/>
            <person name="Gosai S."/>
            <person name="Prabakaran S."/>
            <person name="Witkowska E."/>
            <person name="Larue G.E."/>
            <person name="Fisher S."/>
            <person name="Freeman R.M."/>
            <person name="Gunawardena J."/>
            <person name="Chu W."/>
            <person name="Stover N.A."/>
            <person name="Gregory B.D."/>
            <person name="Nowacki M."/>
            <person name="Derisi J."/>
            <person name="Roy S.W."/>
            <person name="Marshall W.F."/>
            <person name="Sood P."/>
        </authorList>
    </citation>
    <scope>NUCLEOTIDE SEQUENCE [LARGE SCALE GENOMIC DNA]</scope>
    <source>
        <strain evidence="17">WM001</strain>
    </source>
</reference>
<evidence type="ECO:0000256" key="5">
    <source>
        <dbReference type="ARBA" id="ARBA00022673"/>
    </source>
</evidence>
<evidence type="ECO:0000313" key="17">
    <source>
        <dbReference type="EMBL" id="OMJ69591.1"/>
    </source>
</evidence>
<protein>
    <recommendedName>
        <fullName evidence="16">Calcium uniporter protein C-terminal domain-containing protein</fullName>
    </recommendedName>
</protein>
<evidence type="ECO:0000256" key="2">
    <source>
        <dbReference type="ARBA" id="ARBA00005653"/>
    </source>
</evidence>
<feature type="domain" description="Calcium uniporter protein C-terminal" evidence="16">
    <location>
        <begin position="152"/>
        <end position="276"/>
    </location>
</feature>
<dbReference type="GO" id="GO:0051560">
    <property type="term" value="P:mitochondrial calcium ion homeostasis"/>
    <property type="evidence" value="ECO:0007669"/>
    <property type="project" value="InterPro"/>
</dbReference>
<evidence type="ECO:0000259" key="16">
    <source>
        <dbReference type="Pfam" id="PF04678"/>
    </source>
</evidence>
<evidence type="ECO:0000256" key="1">
    <source>
        <dbReference type="ARBA" id="ARBA00004448"/>
    </source>
</evidence>
<evidence type="ECO:0000256" key="12">
    <source>
        <dbReference type="ARBA" id="ARBA00023136"/>
    </source>
</evidence>
<dbReference type="Proteomes" id="UP000187209">
    <property type="component" value="Unassembled WGS sequence"/>
</dbReference>
<keyword evidence="11" id="KW-0496">Mitochondrion</keyword>
<evidence type="ECO:0000313" key="18">
    <source>
        <dbReference type="Proteomes" id="UP000187209"/>
    </source>
</evidence>
<keyword evidence="12 15" id="KW-0472">Membrane</keyword>
<keyword evidence="3" id="KW-0813">Transport</keyword>
<dbReference type="InterPro" id="IPR006769">
    <property type="entry name" value="MCU_C"/>
</dbReference>
<keyword evidence="8" id="KW-0106">Calcium</keyword>
<evidence type="ECO:0000256" key="4">
    <source>
        <dbReference type="ARBA" id="ARBA00022568"/>
    </source>
</evidence>
<name>A0A1R2AYI9_9CILI</name>
<evidence type="ECO:0000256" key="11">
    <source>
        <dbReference type="ARBA" id="ARBA00023128"/>
    </source>
</evidence>
<organism evidence="17 18">
    <name type="scientific">Stentor coeruleus</name>
    <dbReference type="NCBI Taxonomy" id="5963"/>
    <lineage>
        <taxon>Eukaryota</taxon>
        <taxon>Sar</taxon>
        <taxon>Alveolata</taxon>
        <taxon>Ciliophora</taxon>
        <taxon>Postciliodesmatophora</taxon>
        <taxon>Heterotrichea</taxon>
        <taxon>Heterotrichida</taxon>
        <taxon>Stentoridae</taxon>
        <taxon>Stentor</taxon>
    </lineage>
</organism>
<evidence type="ECO:0000256" key="6">
    <source>
        <dbReference type="ARBA" id="ARBA00022692"/>
    </source>
</evidence>
<dbReference type="PANTHER" id="PTHR13462">
    <property type="entry name" value="CALCIUM UNIPORTER PROTEIN, MITOCHONDRIAL"/>
    <property type="match status" value="1"/>
</dbReference>
<dbReference type="GO" id="GO:0015292">
    <property type="term" value="F:uniporter activity"/>
    <property type="evidence" value="ECO:0007669"/>
    <property type="project" value="TreeGrafter"/>
</dbReference>
<keyword evidence="9 15" id="KW-1133">Transmembrane helix</keyword>
<gene>
    <name evidence="17" type="ORF">SteCoe_32634</name>
</gene>
<comment type="subcellular location">
    <subcellularLocation>
        <location evidence="1">Mitochondrion inner membrane</location>
        <topology evidence="1">Multi-pass membrane protein</topology>
    </subcellularLocation>
</comment>
<comment type="caution">
    <text evidence="17">The sequence shown here is derived from an EMBL/GenBank/DDBJ whole genome shotgun (WGS) entry which is preliminary data.</text>
</comment>
<dbReference type="OrthoDB" id="278338at2759"/>
<evidence type="ECO:0000256" key="10">
    <source>
        <dbReference type="ARBA" id="ARBA00023065"/>
    </source>
</evidence>
<sequence length="293" mass="34011">MFVKRFFSHVSLNIINDGVTIPIHGSPIFIPIHSTTTIGIIYDYLKKHENLKIESLEGILISKSTKISELQGSSFIIQIGSLNYKIETETLNSSITKHLFLLNCHEMNPSKQHVVHKYIQKLDKIAKPGGNYKKEHLEILINEIVPRKKKRDRFDALELNDKINYLFSEIQRLKPEYEIISKKADFKALSLLWAGFWVTIAQMAYIGIGSYSIWSWDVMEAQAYLIGLANLTFGMWYSLSSNVEFDNTAIYNRLYLKNLEQYSEKYNFDLKGYRSLQEEFRSITSEITSEEVE</sequence>
<dbReference type="PANTHER" id="PTHR13462:SF10">
    <property type="entry name" value="CALCIUM UNIPORTER PROTEIN, MITOCHONDRIAL"/>
    <property type="match status" value="1"/>
</dbReference>
<evidence type="ECO:0000256" key="8">
    <source>
        <dbReference type="ARBA" id="ARBA00022837"/>
    </source>
</evidence>
<keyword evidence="18" id="KW-1185">Reference proteome</keyword>
<evidence type="ECO:0000256" key="14">
    <source>
        <dbReference type="ARBA" id="ARBA00036634"/>
    </source>
</evidence>
<dbReference type="AlphaFoldDB" id="A0A1R2AYI9"/>
<evidence type="ECO:0000256" key="15">
    <source>
        <dbReference type="SAM" id="Phobius"/>
    </source>
</evidence>
<keyword evidence="7" id="KW-0999">Mitochondrion inner membrane</keyword>
<dbReference type="GO" id="GO:1990246">
    <property type="term" value="C:uniplex complex"/>
    <property type="evidence" value="ECO:0007669"/>
    <property type="project" value="TreeGrafter"/>
</dbReference>
<comment type="catalytic activity">
    <reaction evidence="14">
        <text>Ca(2+)(in) = Ca(2+)(out)</text>
        <dbReference type="Rhea" id="RHEA:29671"/>
        <dbReference type="ChEBI" id="CHEBI:29108"/>
    </reaction>
</comment>
<feature type="transmembrane region" description="Helical" evidence="15">
    <location>
        <begin position="221"/>
        <end position="239"/>
    </location>
</feature>
<dbReference type="InterPro" id="IPR039055">
    <property type="entry name" value="MCU_fam"/>
</dbReference>
<dbReference type="EMBL" id="MPUH01001179">
    <property type="protein sequence ID" value="OMJ69591.1"/>
    <property type="molecule type" value="Genomic_DNA"/>
</dbReference>
<evidence type="ECO:0000256" key="13">
    <source>
        <dbReference type="ARBA" id="ARBA00023303"/>
    </source>
</evidence>
<feature type="transmembrane region" description="Helical" evidence="15">
    <location>
        <begin position="191"/>
        <end position="215"/>
    </location>
</feature>
<dbReference type="GO" id="GO:0005262">
    <property type="term" value="F:calcium channel activity"/>
    <property type="evidence" value="ECO:0007669"/>
    <property type="project" value="UniProtKB-KW"/>
</dbReference>